<proteinExistence type="inferred from homology"/>
<keyword evidence="4 9" id="KW-0812">Transmembrane</keyword>
<evidence type="ECO:0000256" key="4">
    <source>
        <dbReference type="ARBA" id="ARBA00022692"/>
    </source>
</evidence>
<reference evidence="10" key="1">
    <citation type="submission" date="2013-12" db="EMBL/GenBank/DDBJ databases">
        <title>The Genome Sequence of Aphanomyces invadans NJM9701.</title>
        <authorList>
            <consortium name="The Broad Institute Genomics Platform"/>
            <person name="Russ C."/>
            <person name="Tyler B."/>
            <person name="van West P."/>
            <person name="Dieguez-Uribeondo J."/>
            <person name="Young S.K."/>
            <person name="Zeng Q."/>
            <person name="Gargeya S."/>
            <person name="Fitzgerald M."/>
            <person name="Abouelleil A."/>
            <person name="Alvarado L."/>
            <person name="Chapman S.B."/>
            <person name="Gainer-Dewar J."/>
            <person name="Goldberg J."/>
            <person name="Griggs A."/>
            <person name="Gujja S."/>
            <person name="Hansen M."/>
            <person name="Howarth C."/>
            <person name="Imamovic A."/>
            <person name="Ireland A."/>
            <person name="Larimer J."/>
            <person name="McCowan C."/>
            <person name="Murphy C."/>
            <person name="Pearson M."/>
            <person name="Poon T.W."/>
            <person name="Priest M."/>
            <person name="Roberts A."/>
            <person name="Saif S."/>
            <person name="Shea T."/>
            <person name="Sykes S."/>
            <person name="Wortman J."/>
            <person name="Nusbaum C."/>
            <person name="Birren B."/>
        </authorList>
    </citation>
    <scope>NUCLEOTIDE SEQUENCE [LARGE SCALE GENOMIC DNA]</scope>
    <source>
        <strain evidence="10">NJM9701</strain>
    </source>
</reference>
<dbReference type="EMBL" id="KI913956">
    <property type="protein sequence ID" value="ETW05975.1"/>
    <property type="molecule type" value="Genomic_DNA"/>
</dbReference>
<protein>
    <recommendedName>
        <fullName evidence="9">Sidoreflexin</fullName>
    </recommendedName>
</protein>
<dbReference type="GO" id="GO:0006865">
    <property type="term" value="P:amino acid transport"/>
    <property type="evidence" value="ECO:0007669"/>
    <property type="project" value="UniProtKB-KW"/>
</dbReference>
<dbReference type="InterPro" id="IPR004686">
    <property type="entry name" value="Mtc"/>
</dbReference>
<comment type="similarity">
    <text evidence="2 9">Belongs to the sideroflexin family.</text>
</comment>
<dbReference type="GO" id="GO:1990542">
    <property type="term" value="P:mitochondrial transmembrane transport"/>
    <property type="evidence" value="ECO:0007669"/>
    <property type="project" value="TreeGrafter"/>
</dbReference>
<evidence type="ECO:0000256" key="5">
    <source>
        <dbReference type="ARBA" id="ARBA00022970"/>
    </source>
</evidence>
<evidence type="ECO:0000256" key="1">
    <source>
        <dbReference type="ARBA" id="ARBA00004225"/>
    </source>
</evidence>
<keyword evidence="6 9" id="KW-1133">Transmembrane helix</keyword>
<evidence type="ECO:0000256" key="9">
    <source>
        <dbReference type="RuleBase" id="RU362000"/>
    </source>
</evidence>
<dbReference type="VEuPathDB" id="FungiDB:H310_03599"/>
<comment type="subcellular location">
    <subcellularLocation>
        <location evidence="1 9">Mitochondrion membrane</location>
        <topology evidence="1 9">Multi-pass membrane protein</topology>
    </subcellularLocation>
</comment>
<feature type="transmembrane region" description="Helical" evidence="9">
    <location>
        <begin position="309"/>
        <end position="327"/>
    </location>
</feature>
<dbReference type="eggNOG" id="KOG3767">
    <property type="taxonomic scope" value="Eukaryota"/>
</dbReference>
<dbReference type="AlphaFoldDB" id="A0A024UIH5"/>
<organism evidence="10">
    <name type="scientific">Aphanomyces invadans</name>
    <dbReference type="NCBI Taxonomy" id="157072"/>
    <lineage>
        <taxon>Eukaryota</taxon>
        <taxon>Sar</taxon>
        <taxon>Stramenopiles</taxon>
        <taxon>Oomycota</taxon>
        <taxon>Saprolegniomycetes</taxon>
        <taxon>Saprolegniales</taxon>
        <taxon>Verrucalvaceae</taxon>
        <taxon>Aphanomyces</taxon>
    </lineage>
</organism>
<keyword evidence="5" id="KW-0029">Amino-acid transport</keyword>
<dbReference type="GO" id="GO:0005743">
    <property type="term" value="C:mitochondrial inner membrane"/>
    <property type="evidence" value="ECO:0007669"/>
    <property type="project" value="TreeGrafter"/>
</dbReference>
<dbReference type="STRING" id="157072.A0A024UIH5"/>
<sequence>MVRFEMAASDWSILSVKSTSNHTQLTIGRSRMTTDATTPPFSLDKPRYDQSTYFGRWKHFSELVSPSSFLLSDDEITKSKDLIDNVKSGKVAPGQVPDADLWKARRIVETVFHPQTGEKLPALFRMPAFVPVNIPICSGMILAPPTLFNTVFWQWINQSYNAGFNYANRNASGVDDTTAIAKAYASAVAISCATSVGLGKAVEHASFLAPTVRSVLSKTVPFVAVAAAGAGNAVFMRLNELTDGIDILDDEGVPRGRSQEAGKQSLTQVALTRVALPMPILLFPPFILEVMKTAKALPKNRFGRVFTEISVVTLCIWGAFPAAIALFPQYGSIPATQVEPQFRGLKNSKGQPITEFTYNKGI</sequence>
<accession>A0A024UIH5</accession>
<evidence type="ECO:0000313" key="10">
    <source>
        <dbReference type="EMBL" id="ETW05975.1"/>
    </source>
</evidence>
<dbReference type="RefSeq" id="XP_008865752.1">
    <property type="nucleotide sequence ID" value="XM_008867530.1"/>
</dbReference>
<dbReference type="GeneID" id="20080649"/>
<comment type="caution">
    <text evidence="9">Lacks conserved residue(s) required for the propagation of feature annotation.</text>
</comment>
<keyword evidence="7 9" id="KW-0496">Mitochondrion</keyword>
<evidence type="ECO:0000256" key="3">
    <source>
        <dbReference type="ARBA" id="ARBA00022448"/>
    </source>
</evidence>
<dbReference type="GO" id="GO:0015075">
    <property type="term" value="F:monoatomic ion transmembrane transporter activity"/>
    <property type="evidence" value="ECO:0007669"/>
    <property type="project" value="InterPro"/>
</dbReference>
<evidence type="ECO:0000256" key="7">
    <source>
        <dbReference type="ARBA" id="ARBA00023128"/>
    </source>
</evidence>
<dbReference type="OrthoDB" id="6608471at2759"/>
<gene>
    <name evidence="10" type="ORF">H310_03599</name>
</gene>
<name>A0A024UIH5_9STRA</name>
<dbReference type="PANTHER" id="PTHR11153:SF6">
    <property type="entry name" value="SIDEROFLEXIN-5"/>
    <property type="match status" value="1"/>
</dbReference>
<evidence type="ECO:0000256" key="6">
    <source>
        <dbReference type="ARBA" id="ARBA00022989"/>
    </source>
</evidence>
<dbReference type="Pfam" id="PF03820">
    <property type="entry name" value="SFXNs"/>
    <property type="match status" value="1"/>
</dbReference>
<dbReference type="PANTHER" id="PTHR11153">
    <property type="entry name" value="SIDEROFLEXIN"/>
    <property type="match status" value="1"/>
</dbReference>
<evidence type="ECO:0000256" key="8">
    <source>
        <dbReference type="ARBA" id="ARBA00023136"/>
    </source>
</evidence>
<evidence type="ECO:0000256" key="2">
    <source>
        <dbReference type="ARBA" id="ARBA00005974"/>
    </source>
</evidence>
<dbReference type="NCBIfam" id="TIGR00798">
    <property type="entry name" value="mtc"/>
    <property type="match status" value="1"/>
</dbReference>
<keyword evidence="3" id="KW-0813">Transport</keyword>
<keyword evidence="8 9" id="KW-0472">Membrane</keyword>